<comment type="caution">
    <text evidence="1">The sequence shown here is derived from an EMBL/GenBank/DDBJ whole genome shotgun (WGS) entry which is preliminary data.</text>
</comment>
<organism evidence="1 2">
    <name type="scientific">Araneus ventricosus</name>
    <name type="common">Orbweaver spider</name>
    <name type="synonym">Epeira ventricosa</name>
    <dbReference type="NCBI Taxonomy" id="182803"/>
    <lineage>
        <taxon>Eukaryota</taxon>
        <taxon>Metazoa</taxon>
        <taxon>Ecdysozoa</taxon>
        <taxon>Arthropoda</taxon>
        <taxon>Chelicerata</taxon>
        <taxon>Arachnida</taxon>
        <taxon>Araneae</taxon>
        <taxon>Araneomorphae</taxon>
        <taxon>Entelegynae</taxon>
        <taxon>Araneoidea</taxon>
        <taxon>Araneidae</taxon>
        <taxon>Araneus</taxon>
    </lineage>
</organism>
<dbReference type="InterPro" id="IPR036397">
    <property type="entry name" value="RNaseH_sf"/>
</dbReference>
<evidence type="ECO:0000313" key="2">
    <source>
        <dbReference type="Proteomes" id="UP000499080"/>
    </source>
</evidence>
<dbReference type="Proteomes" id="UP000499080">
    <property type="component" value="Unassembled WGS sequence"/>
</dbReference>
<keyword evidence="2" id="KW-1185">Reference proteome</keyword>
<reference evidence="1 2" key="1">
    <citation type="journal article" date="2019" name="Sci. Rep.">
        <title>Orb-weaving spider Araneus ventricosus genome elucidates the spidroin gene catalogue.</title>
        <authorList>
            <person name="Kono N."/>
            <person name="Nakamura H."/>
            <person name="Ohtoshi R."/>
            <person name="Moran D.A.P."/>
            <person name="Shinohara A."/>
            <person name="Yoshida Y."/>
            <person name="Fujiwara M."/>
            <person name="Mori M."/>
            <person name="Tomita M."/>
            <person name="Arakawa K."/>
        </authorList>
    </citation>
    <scope>NUCLEOTIDE SEQUENCE [LARGE SCALE GENOMIC DNA]</scope>
</reference>
<name>A0A4Y2CSV2_ARAVE</name>
<protein>
    <recommendedName>
        <fullName evidence="3">Tc1-like transposase DDE domain-containing protein</fullName>
    </recommendedName>
</protein>
<dbReference type="OrthoDB" id="4843387at2759"/>
<accession>A0A4Y2CSV2</accession>
<sequence>MHLPVKSGFQNFLLFLKDCKADDVFNSDETGLFFQCSPTKAAAFKGDECHGGKQHGTAHQVDKFLESDDIRWVEWPARSLDFSPIEHIWNTLERTIATRLCPPRTSKKSR</sequence>
<dbReference type="AlphaFoldDB" id="A0A4Y2CSV2"/>
<proteinExistence type="predicted"/>
<dbReference type="GO" id="GO:0003676">
    <property type="term" value="F:nucleic acid binding"/>
    <property type="evidence" value="ECO:0007669"/>
    <property type="project" value="InterPro"/>
</dbReference>
<dbReference type="EMBL" id="BGPR01000235">
    <property type="protein sequence ID" value="GBM06887.1"/>
    <property type="molecule type" value="Genomic_DNA"/>
</dbReference>
<evidence type="ECO:0000313" key="1">
    <source>
        <dbReference type="EMBL" id="GBM06887.1"/>
    </source>
</evidence>
<dbReference type="Gene3D" id="3.30.420.10">
    <property type="entry name" value="Ribonuclease H-like superfamily/Ribonuclease H"/>
    <property type="match status" value="1"/>
</dbReference>
<evidence type="ECO:0008006" key="3">
    <source>
        <dbReference type="Google" id="ProtNLM"/>
    </source>
</evidence>
<gene>
    <name evidence="1" type="ORF">AVEN_147829_1</name>
</gene>